<evidence type="ECO:0000313" key="2">
    <source>
        <dbReference type="EMBL" id="JAA99450.1"/>
    </source>
</evidence>
<protein>
    <submittedName>
        <fullName evidence="2">Putative secreted protein</fullName>
    </submittedName>
</protein>
<feature type="chain" id="PRO_5004574973" evidence="1">
    <location>
        <begin position="17"/>
        <end position="69"/>
    </location>
</feature>
<reference evidence="2" key="1">
    <citation type="submission" date="2013-07" db="EMBL/GenBank/DDBJ databases">
        <title>Transcriptome sequencing and developmental regulation of gene expression in Anopheles aquasalis.</title>
        <authorList>
            <consortium name="Brazilian Malaria Network (MCT/CNPq/MS/SCTIE/DECIT/PRONEX 555648/2009-5) and Research Network on Bioactive Molecules from Arthropod Vectors (NAP-MOBIARVE"/>
            <consortium name="University of Sao Paulo)"/>
            <person name="Marinotti O."/>
            <person name="Ribeiro J.M.C."/>
            <person name="Costa-da-Silva A.L."/>
            <person name="Silva M.C.P."/>
            <person name="Lopes A.R."/>
            <person name="Barros M.S."/>
            <person name="Sa-Nunes A."/>
            <person name="Konjin B.B."/>
            <person name="Carvalho E."/>
            <person name="Suesdek L."/>
            <person name="Silva-Neto M.A.C."/>
            <person name="Capurro M.L."/>
        </authorList>
    </citation>
    <scope>NUCLEOTIDE SEQUENCE</scope>
    <source>
        <tissue evidence="2">Whole body</tissue>
    </source>
</reference>
<sequence length="69" mass="8006">MAWLHAFFSTIKFVLCCLPYLRCSLLTNDDCSHSLVFVSDVSEYLSLFFNVIPQCYSIYLIQPFIPAFN</sequence>
<dbReference type="AlphaFoldDB" id="T1DP84"/>
<evidence type="ECO:0000256" key="1">
    <source>
        <dbReference type="SAM" id="SignalP"/>
    </source>
</evidence>
<proteinExistence type="evidence at transcript level"/>
<name>T1DP84_ANOAQ</name>
<feature type="signal peptide" evidence="1">
    <location>
        <begin position="1"/>
        <end position="16"/>
    </location>
</feature>
<keyword evidence="1" id="KW-0732">Signal</keyword>
<dbReference type="EMBL" id="GAMD01002140">
    <property type="protein sequence ID" value="JAA99450.1"/>
    <property type="molecule type" value="mRNA"/>
</dbReference>
<accession>T1DP84</accession>
<organism evidence="2">
    <name type="scientific">Anopheles aquasalis</name>
    <name type="common">Malaria mosquito</name>
    <dbReference type="NCBI Taxonomy" id="42839"/>
    <lineage>
        <taxon>Eukaryota</taxon>
        <taxon>Metazoa</taxon>
        <taxon>Ecdysozoa</taxon>
        <taxon>Arthropoda</taxon>
        <taxon>Hexapoda</taxon>
        <taxon>Insecta</taxon>
        <taxon>Pterygota</taxon>
        <taxon>Neoptera</taxon>
        <taxon>Endopterygota</taxon>
        <taxon>Diptera</taxon>
        <taxon>Nematocera</taxon>
        <taxon>Culicoidea</taxon>
        <taxon>Culicidae</taxon>
        <taxon>Anophelinae</taxon>
        <taxon>Anopheles</taxon>
    </lineage>
</organism>